<evidence type="ECO:0000313" key="3">
    <source>
        <dbReference type="Proteomes" id="UP000186917"/>
    </source>
</evidence>
<accession>A0A1N7P1I1</accession>
<dbReference type="AlphaFoldDB" id="A0A1N7P1I1"/>
<evidence type="ECO:0000313" key="2">
    <source>
        <dbReference type="EMBL" id="SIT04420.1"/>
    </source>
</evidence>
<keyword evidence="3" id="KW-1185">Reference proteome</keyword>
<dbReference type="OrthoDB" id="10000073at2"/>
<feature type="transmembrane region" description="Helical" evidence="1">
    <location>
        <begin position="25"/>
        <end position="42"/>
    </location>
</feature>
<dbReference type="Proteomes" id="UP000186917">
    <property type="component" value="Unassembled WGS sequence"/>
</dbReference>
<organism evidence="2 3">
    <name type="scientific">Filimonas lacunae</name>
    <dbReference type="NCBI Taxonomy" id="477680"/>
    <lineage>
        <taxon>Bacteria</taxon>
        <taxon>Pseudomonadati</taxon>
        <taxon>Bacteroidota</taxon>
        <taxon>Chitinophagia</taxon>
        <taxon>Chitinophagales</taxon>
        <taxon>Chitinophagaceae</taxon>
        <taxon>Filimonas</taxon>
    </lineage>
</organism>
<keyword evidence="1" id="KW-0812">Transmembrane</keyword>
<feature type="transmembrane region" description="Helical" evidence="1">
    <location>
        <begin position="74"/>
        <end position="95"/>
    </location>
</feature>
<name>A0A1N7P1I1_9BACT</name>
<keyword evidence="1" id="KW-0472">Membrane</keyword>
<evidence type="ECO:0000256" key="1">
    <source>
        <dbReference type="SAM" id="Phobius"/>
    </source>
</evidence>
<proteinExistence type="predicted"/>
<dbReference type="RefSeq" id="WP_076378753.1">
    <property type="nucleotide sequence ID" value="NZ_AP017422.1"/>
</dbReference>
<protein>
    <submittedName>
        <fullName evidence="2">Uncharacterized protein</fullName>
    </submittedName>
</protein>
<gene>
    <name evidence="2" type="ORF">SAMN05421788_103106</name>
</gene>
<sequence>MLHKTTLPQKDVHYLTLLKRSARELYLLSMLIFVFSLIGFVFDEFTAQCITSIVHEDETRINSLIWYWDRYKSILDVMCGLACLFSVGFMVFIHVKGYYRFPARKILGKLAGR</sequence>
<reference evidence="3" key="1">
    <citation type="submission" date="2017-01" db="EMBL/GenBank/DDBJ databases">
        <authorList>
            <person name="Varghese N."/>
            <person name="Submissions S."/>
        </authorList>
    </citation>
    <scope>NUCLEOTIDE SEQUENCE [LARGE SCALE GENOMIC DNA]</scope>
    <source>
        <strain evidence="3">DSM 21054</strain>
    </source>
</reference>
<dbReference type="EMBL" id="FTOR01000003">
    <property type="protein sequence ID" value="SIT04420.1"/>
    <property type="molecule type" value="Genomic_DNA"/>
</dbReference>
<keyword evidence="1" id="KW-1133">Transmembrane helix</keyword>